<keyword evidence="4" id="KW-1185">Reference proteome</keyword>
<sequence>MRLTPRPVLRRGPVLRRALVALAAVGVVALTSACTGATDEPAASTTASGPAAEGGEGEQAAPVDDVATQVIAEQTVDTPAGSEVAGGEVTLILRDVRVDAEVLTVRWALRWEAPDRGDDEEMSLFDLGIDPVPLVTDTTHLQAFMPLCIKGDWNGDDADRDLCDATMLASPLVPLNTAVRNHSTLEGWAALPAPENEGGSLDVLIADGLPVFTGVTARQGS</sequence>
<feature type="region of interest" description="Disordered" evidence="1">
    <location>
        <begin position="36"/>
        <end position="62"/>
    </location>
</feature>
<protein>
    <recommendedName>
        <fullName evidence="5">Lipoprotein</fullName>
    </recommendedName>
</protein>
<keyword evidence="2" id="KW-0732">Signal</keyword>
<dbReference type="EMBL" id="CP101987">
    <property type="protein sequence ID" value="UUI71149.1"/>
    <property type="molecule type" value="Genomic_DNA"/>
</dbReference>
<feature type="compositionally biased region" description="Low complexity" evidence="1">
    <location>
        <begin position="40"/>
        <end position="61"/>
    </location>
</feature>
<proteinExistence type="predicted"/>
<reference evidence="3 4" key="1">
    <citation type="submission" date="2022-07" db="EMBL/GenBank/DDBJ databases">
        <title>Novel species in genus cellulomonas.</title>
        <authorList>
            <person name="Ye L."/>
        </authorList>
    </citation>
    <scope>NUCLEOTIDE SEQUENCE [LARGE SCALE GENOMIC DNA]</scope>
    <source>
        <strain evidence="4">zg-B89</strain>
    </source>
</reference>
<feature type="chain" id="PRO_5046800623" description="Lipoprotein" evidence="2">
    <location>
        <begin position="24"/>
        <end position="221"/>
    </location>
</feature>
<evidence type="ECO:0008006" key="5">
    <source>
        <dbReference type="Google" id="ProtNLM"/>
    </source>
</evidence>
<dbReference type="PROSITE" id="PS51257">
    <property type="entry name" value="PROKAR_LIPOPROTEIN"/>
    <property type="match status" value="1"/>
</dbReference>
<evidence type="ECO:0000313" key="3">
    <source>
        <dbReference type="EMBL" id="UUI71149.1"/>
    </source>
</evidence>
<name>A0ABY5KKV5_9CELL</name>
<feature type="signal peptide" evidence="2">
    <location>
        <begin position="1"/>
        <end position="23"/>
    </location>
</feature>
<evidence type="ECO:0000256" key="2">
    <source>
        <dbReference type="SAM" id="SignalP"/>
    </source>
</evidence>
<dbReference type="RefSeq" id="WP_227576486.1">
    <property type="nucleotide sequence ID" value="NZ_CP101987.1"/>
</dbReference>
<accession>A0ABY5KKV5</accession>
<dbReference type="Proteomes" id="UP001316384">
    <property type="component" value="Chromosome"/>
</dbReference>
<evidence type="ECO:0000313" key="4">
    <source>
        <dbReference type="Proteomes" id="UP001316384"/>
    </source>
</evidence>
<evidence type="ECO:0000256" key="1">
    <source>
        <dbReference type="SAM" id="MobiDB-lite"/>
    </source>
</evidence>
<organism evidence="3 4">
    <name type="scientific">Cellulomonas xiejunii</name>
    <dbReference type="NCBI Taxonomy" id="2968083"/>
    <lineage>
        <taxon>Bacteria</taxon>
        <taxon>Bacillati</taxon>
        <taxon>Actinomycetota</taxon>
        <taxon>Actinomycetes</taxon>
        <taxon>Micrococcales</taxon>
        <taxon>Cellulomonadaceae</taxon>
        <taxon>Cellulomonas</taxon>
    </lineage>
</organism>
<gene>
    <name evidence="3" type="ORF">NP048_15330</name>
</gene>